<reference evidence="1" key="1">
    <citation type="submission" date="2021-05" db="EMBL/GenBank/DDBJ databases">
        <authorList>
            <person name="Alioto T."/>
            <person name="Alioto T."/>
            <person name="Gomez Garrido J."/>
        </authorList>
    </citation>
    <scope>NUCLEOTIDE SEQUENCE</scope>
</reference>
<accession>A0A8D8BIZ8</accession>
<name>A0A8D8BIZ8_CULPI</name>
<dbReference type="EMBL" id="HBUE01075587">
    <property type="protein sequence ID" value="CAG6474844.1"/>
    <property type="molecule type" value="Transcribed_RNA"/>
</dbReference>
<protein>
    <submittedName>
        <fullName evidence="1">(northern house mosquito) hypothetical protein</fullName>
    </submittedName>
</protein>
<proteinExistence type="predicted"/>
<organism evidence="1">
    <name type="scientific">Culex pipiens</name>
    <name type="common">House mosquito</name>
    <dbReference type="NCBI Taxonomy" id="7175"/>
    <lineage>
        <taxon>Eukaryota</taxon>
        <taxon>Metazoa</taxon>
        <taxon>Ecdysozoa</taxon>
        <taxon>Arthropoda</taxon>
        <taxon>Hexapoda</taxon>
        <taxon>Insecta</taxon>
        <taxon>Pterygota</taxon>
        <taxon>Neoptera</taxon>
        <taxon>Endopterygota</taxon>
        <taxon>Diptera</taxon>
        <taxon>Nematocera</taxon>
        <taxon>Culicoidea</taxon>
        <taxon>Culicidae</taxon>
        <taxon>Culicinae</taxon>
        <taxon>Culicini</taxon>
        <taxon>Culex</taxon>
        <taxon>Culex</taxon>
    </lineage>
</organism>
<sequence length="176" mass="20439">MLPRMVNPTLVTTLSTTNNLLPYLSNNIRSSKLRRSLRRFRKLPNRKKRLRRTRQPIPATPTILKLAVTTTLGSTARLRTRINTAWLNRRSRLRLLRRTPPLQPPCTTELNLRRCRRPTTTVNSSNLNRRRPLNPLLTTTTSKFSSCRRSRFRTRPSSTTNKDKLKILTTATNSQP</sequence>
<dbReference type="AlphaFoldDB" id="A0A8D8BIZ8"/>
<evidence type="ECO:0000313" key="1">
    <source>
        <dbReference type="EMBL" id="CAG6474844.1"/>
    </source>
</evidence>